<protein>
    <submittedName>
        <fullName evidence="1">Uncharacterized protein</fullName>
    </submittedName>
</protein>
<organism evidence="1 2">
    <name type="scientific">Vibrio spartinae</name>
    <dbReference type="NCBI Taxonomy" id="1918945"/>
    <lineage>
        <taxon>Bacteria</taxon>
        <taxon>Pseudomonadati</taxon>
        <taxon>Pseudomonadota</taxon>
        <taxon>Gammaproteobacteria</taxon>
        <taxon>Vibrionales</taxon>
        <taxon>Vibrionaceae</taxon>
        <taxon>Vibrio</taxon>
    </lineage>
</organism>
<name>A0A1N6MBG6_9VIBR</name>
<sequence length="160" mass="17475">MENLTEYSENDAQHEIGFETHSKADEDALLSEITEQDFNPDEAITKTDPKEAAALAAGEATSMAVMGVTEEVIRQFVHKDFVFDEAQVKGVAGAAAPLFVKYGGELPPWLIQYKEELTFVMAAGALGFSSYHQVKELKALDRAKEIQAAKEDGEPDHAAD</sequence>
<dbReference type="AlphaFoldDB" id="A0A1N6MBG6"/>
<dbReference type="RefSeq" id="WP_074375102.1">
    <property type="nucleotide sequence ID" value="NZ_AP024907.1"/>
</dbReference>
<evidence type="ECO:0000313" key="1">
    <source>
        <dbReference type="EMBL" id="SIO96697.1"/>
    </source>
</evidence>
<dbReference type="OrthoDB" id="5816585at2"/>
<proteinExistence type="predicted"/>
<gene>
    <name evidence="1" type="ORF">VSP9026_04503</name>
</gene>
<reference evidence="1 2" key="1">
    <citation type="submission" date="2016-12" db="EMBL/GenBank/DDBJ databases">
        <authorList>
            <person name="Song W.-J."/>
            <person name="Kurnit D.M."/>
        </authorList>
    </citation>
    <scope>NUCLEOTIDE SEQUENCE [LARGE SCALE GENOMIC DNA]</scope>
    <source>
        <strain evidence="1 2">CECT 9026</strain>
    </source>
</reference>
<evidence type="ECO:0000313" key="2">
    <source>
        <dbReference type="Proteomes" id="UP000184774"/>
    </source>
</evidence>
<accession>A0A1N6MBG6</accession>
<dbReference type="Proteomes" id="UP000184774">
    <property type="component" value="Unassembled WGS sequence"/>
</dbReference>
<dbReference type="EMBL" id="FSSB01000040">
    <property type="protein sequence ID" value="SIO96697.1"/>
    <property type="molecule type" value="Genomic_DNA"/>
</dbReference>